<name>A0A543N9T7_9ACTN</name>
<dbReference type="RefSeq" id="WP_246062444.1">
    <property type="nucleotide sequence ID" value="NZ_VFQC01000002.1"/>
</dbReference>
<evidence type="ECO:0000256" key="1">
    <source>
        <dbReference type="SAM" id="MobiDB-lite"/>
    </source>
</evidence>
<comment type="caution">
    <text evidence="3">The sequence shown here is derived from an EMBL/GenBank/DDBJ whole genome shotgun (WGS) entry which is preliminary data.</text>
</comment>
<organism evidence="3 4">
    <name type="scientific">Haloactinospora alba</name>
    <dbReference type="NCBI Taxonomy" id="405555"/>
    <lineage>
        <taxon>Bacteria</taxon>
        <taxon>Bacillati</taxon>
        <taxon>Actinomycetota</taxon>
        <taxon>Actinomycetes</taxon>
        <taxon>Streptosporangiales</taxon>
        <taxon>Nocardiopsidaceae</taxon>
        <taxon>Haloactinospora</taxon>
    </lineage>
</organism>
<evidence type="ECO:0000313" key="3">
    <source>
        <dbReference type="EMBL" id="TQN28604.1"/>
    </source>
</evidence>
<gene>
    <name evidence="3" type="ORF">FHX37_3954</name>
</gene>
<feature type="chain" id="PRO_5021929728" description="Ig-like domain-containing protein" evidence="2">
    <location>
        <begin position="43"/>
        <end position="233"/>
    </location>
</feature>
<evidence type="ECO:0000256" key="2">
    <source>
        <dbReference type="SAM" id="SignalP"/>
    </source>
</evidence>
<evidence type="ECO:0008006" key="5">
    <source>
        <dbReference type="Google" id="ProtNLM"/>
    </source>
</evidence>
<accession>A0A543N9T7</accession>
<proteinExistence type="predicted"/>
<dbReference type="EMBL" id="VFQC01000002">
    <property type="protein sequence ID" value="TQN28604.1"/>
    <property type="molecule type" value="Genomic_DNA"/>
</dbReference>
<feature type="signal peptide" evidence="2">
    <location>
        <begin position="1"/>
        <end position="42"/>
    </location>
</feature>
<protein>
    <recommendedName>
        <fullName evidence="5">Ig-like domain-containing protein</fullName>
    </recommendedName>
</protein>
<sequence length="233" mass="23398">MWRILQGETSSTRTPHRIGARLALTTAGAAGAVALASGAAFAASSTTVEPAGDYFSAHLTSSAAFTVGSVTVTCDTSETNPTDPLGTDDANKVPEDNTNPDGPVVSAVNPPSFDNCTTNMPLVDAEVTTSGEWTIEAQGGSPSTASLVLPQGGLVVQTSGLASCEAVGAPDGPATATGEWTNGDPAELSFSDVSTPVNVTGGTGCPTDSDEALFSADYEVNNESSPDTPITIQ</sequence>
<keyword evidence="4" id="KW-1185">Reference proteome</keyword>
<reference evidence="3 4" key="1">
    <citation type="submission" date="2019-06" db="EMBL/GenBank/DDBJ databases">
        <title>Sequencing the genomes of 1000 actinobacteria strains.</title>
        <authorList>
            <person name="Klenk H.-P."/>
        </authorList>
    </citation>
    <scope>NUCLEOTIDE SEQUENCE [LARGE SCALE GENOMIC DNA]</scope>
    <source>
        <strain evidence="3 4">DSM 45015</strain>
    </source>
</reference>
<feature type="region of interest" description="Disordered" evidence="1">
    <location>
        <begin position="76"/>
        <end position="99"/>
    </location>
</feature>
<keyword evidence="2" id="KW-0732">Signal</keyword>
<dbReference type="Proteomes" id="UP000317422">
    <property type="component" value="Unassembled WGS sequence"/>
</dbReference>
<evidence type="ECO:0000313" key="4">
    <source>
        <dbReference type="Proteomes" id="UP000317422"/>
    </source>
</evidence>
<dbReference type="AlphaFoldDB" id="A0A543N9T7"/>